<feature type="transmembrane region" description="Helical" evidence="8">
    <location>
        <begin position="155"/>
        <end position="174"/>
    </location>
</feature>
<comment type="subcellular location">
    <subcellularLocation>
        <location evidence="1">Cell membrane</location>
        <topology evidence="1">Multi-pass membrane protein</topology>
    </subcellularLocation>
</comment>
<dbReference type="GO" id="GO:0005886">
    <property type="term" value="C:plasma membrane"/>
    <property type="evidence" value="ECO:0007669"/>
    <property type="project" value="UniProtKB-SubCell"/>
</dbReference>
<feature type="transmembrane region" description="Helical" evidence="8">
    <location>
        <begin position="6"/>
        <end position="23"/>
    </location>
</feature>
<dbReference type="Proteomes" id="UP000484885">
    <property type="component" value="Unassembled WGS sequence"/>
</dbReference>
<evidence type="ECO:0000256" key="6">
    <source>
        <dbReference type="ARBA" id="ARBA00023136"/>
    </source>
</evidence>
<evidence type="ECO:0000256" key="2">
    <source>
        <dbReference type="ARBA" id="ARBA00022448"/>
    </source>
</evidence>
<dbReference type="Gene3D" id="1.20.120.1200">
    <property type="entry name" value="NADH-ubiquinone/plastoquinone oxidoreductase chain 6, subunit NuoJ"/>
    <property type="match status" value="1"/>
</dbReference>
<evidence type="ECO:0000256" key="3">
    <source>
        <dbReference type="ARBA" id="ARBA00022475"/>
    </source>
</evidence>
<keyword evidence="2" id="KW-0813">Transport</keyword>
<dbReference type="PANTHER" id="PTHR43373:SF1">
    <property type="entry name" value="NA(+)_H(+) ANTIPORTER SUBUNIT A"/>
    <property type="match status" value="1"/>
</dbReference>
<dbReference type="InterPro" id="IPR042106">
    <property type="entry name" value="Nuo/plastoQ_OxRdtase_6_NuoJ"/>
</dbReference>
<keyword evidence="5 8" id="KW-1133">Transmembrane helix</keyword>
<dbReference type="InterPro" id="IPR025383">
    <property type="entry name" value="MrpA_C/MbhD"/>
</dbReference>
<dbReference type="EMBL" id="JAAGSC010000041">
    <property type="protein sequence ID" value="NDY95956.1"/>
    <property type="molecule type" value="Genomic_DNA"/>
</dbReference>
<evidence type="ECO:0000256" key="7">
    <source>
        <dbReference type="SAM" id="MobiDB-lite"/>
    </source>
</evidence>
<feature type="transmembrane region" description="Helical" evidence="8">
    <location>
        <begin position="87"/>
        <end position="105"/>
    </location>
</feature>
<feature type="region of interest" description="Disordered" evidence="7">
    <location>
        <begin position="179"/>
        <end position="198"/>
    </location>
</feature>
<feature type="domain" description="MrpA C-terminal/MbhE" evidence="10">
    <location>
        <begin position="98"/>
        <end position="173"/>
    </location>
</feature>
<dbReference type="PANTHER" id="PTHR43373">
    <property type="entry name" value="NA(+)/H(+) ANTIPORTER SUBUNIT"/>
    <property type="match status" value="1"/>
</dbReference>
<comment type="caution">
    <text evidence="11">The sequence shown here is derived from an EMBL/GenBank/DDBJ whole genome shotgun (WGS) entry which is preliminary data.</text>
</comment>
<proteinExistence type="predicted"/>
<evidence type="ECO:0000256" key="1">
    <source>
        <dbReference type="ARBA" id="ARBA00004651"/>
    </source>
</evidence>
<feature type="domain" description="MrpA C-terminal/MbhD" evidence="9">
    <location>
        <begin position="11"/>
        <end position="74"/>
    </location>
</feature>
<dbReference type="InterPro" id="IPR046806">
    <property type="entry name" value="MrpA_C/MbhE"/>
</dbReference>
<evidence type="ECO:0000256" key="5">
    <source>
        <dbReference type="ARBA" id="ARBA00022989"/>
    </source>
</evidence>
<name>A0A845V439_9GAMM</name>
<evidence type="ECO:0000313" key="12">
    <source>
        <dbReference type="Proteomes" id="UP000484885"/>
    </source>
</evidence>
<evidence type="ECO:0000256" key="4">
    <source>
        <dbReference type="ARBA" id="ARBA00022692"/>
    </source>
</evidence>
<dbReference type="AlphaFoldDB" id="A0A845V439"/>
<evidence type="ECO:0000259" key="9">
    <source>
        <dbReference type="Pfam" id="PF13244"/>
    </source>
</evidence>
<evidence type="ECO:0000313" key="11">
    <source>
        <dbReference type="EMBL" id="NDY95956.1"/>
    </source>
</evidence>
<dbReference type="InterPro" id="IPR050616">
    <property type="entry name" value="CPA3_Na-H_Antiporter_A"/>
</dbReference>
<feature type="transmembrane region" description="Helical" evidence="8">
    <location>
        <begin position="30"/>
        <end position="47"/>
    </location>
</feature>
<dbReference type="Pfam" id="PF20501">
    <property type="entry name" value="MbhE"/>
    <property type="match status" value="1"/>
</dbReference>
<protein>
    <submittedName>
        <fullName evidence="11">DUF4040 domain-containing protein</fullName>
    </submittedName>
</protein>
<dbReference type="Pfam" id="PF13244">
    <property type="entry name" value="MbhD"/>
    <property type="match status" value="1"/>
</dbReference>
<reference evidence="11 12" key="1">
    <citation type="submission" date="2020-02" db="EMBL/GenBank/DDBJ databases">
        <authorList>
            <person name="Zhang X.-Y."/>
        </authorList>
    </citation>
    <scope>NUCLEOTIDE SEQUENCE [LARGE SCALE GENOMIC DNA]</scope>
    <source>
        <strain evidence="11 12">C33</strain>
    </source>
</reference>
<evidence type="ECO:0000256" key="8">
    <source>
        <dbReference type="SAM" id="Phobius"/>
    </source>
</evidence>
<sequence>MAYLIDIPLLIFLVVVAVAVVRVRDLFAAAMLFAIYSLLSAGLFTVLDAGDVALTEAAVGAGLSTILVLAVLTLARRHEHPTGGYNWLALAVVLVTGAMLGYAAMDLPEFGNPDNPAQTHVGAHYVANTGDDMGIPNMVAAVLASYRSIDTMGEAFVIFAAALAVFALLSVRPHRGLPGVRRRRPISRRRASQRKPSP</sequence>
<dbReference type="NCBIfam" id="NF009159">
    <property type="entry name" value="PRK12504.1"/>
    <property type="match status" value="1"/>
</dbReference>
<feature type="transmembrane region" description="Helical" evidence="8">
    <location>
        <begin position="53"/>
        <end position="75"/>
    </location>
</feature>
<keyword evidence="3" id="KW-1003">Cell membrane</keyword>
<keyword evidence="12" id="KW-1185">Reference proteome</keyword>
<keyword evidence="6 8" id="KW-0472">Membrane</keyword>
<organism evidence="11 12">
    <name type="scientific">Wenzhouxiangella limi</name>
    <dbReference type="NCBI Taxonomy" id="2707351"/>
    <lineage>
        <taxon>Bacteria</taxon>
        <taxon>Pseudomonadati</taxon>
        <taxon>Pseudomonadota</taxon>
        <taxon>Gammaproteobacteria</taxon>
        <taxon>Chromatiales</taxon>
        <taxon>Wenzhouxiangellaceae</taxon>
        <taxon>Wenzhouxiangella</taxon>
    </lineage>
</organism>
<accession>A0A845V439</accession>
<gene>
    <name evidence="11" type="ORF">G3I74_09460</name>
</gene>
<keyword evidence="4 8" id="KW-0812">Transmembrane</keyword>
<evidence type="ECO:0000259" key="10">
    <source>
        <dbReference type="Pfam" id="PF20501"/>
    </source>
</evidence>